<feature type="signal peptide" evidence="2">
    <location>
        <begin position="1"/>
        <end position="29"/>
    </location>
</feature>
<protein>
    <submittedName>
        <fullName evidence="3 4">Uncharacterized protein</fullName>
    </submittedName>
</protein>
<gene>
    <name evidence="3" type="ORF">PHYPA_005351</name>
</gene>
<dbReference type="PaxDb" id="3218-PP1S112_47V6.2"/>
<reference evidence="3 5" key="1">
    <citation type="journal article" date="2008" name="Science">
        <title>The Physcomitrella genome reveals evolutionary insights into the conquest of land by plants.</title>
        <authorList>
            <person name="Rensing S."/>
            <person name="Lang D."/>
            <person name="Zimmer A."/>
            <person name="Terry A."/>
            <person name="Salamov A."/>
            <person name="Shapiro H."/>
            <person name="Nishiyama T."/>
            <person name="Perroud P.-F."/>
            <person name="Lindquist E."/>
            <person name="Kamisugi Y."/>
            <person name="Tanahashi T."/>
            <person name="Sakakibara K."/>
            <person name="Fujita T."/>
            <person name="Oishi K."/>
            <person name="Shin-I T."/>
            <person name="Kuroki Y."/>
            <person name="Toyoda A."/>
            <person name="Suzuki Y."/>
            <person name="Hashimoto A."/>
            <person name="Yamaguchi K."/>
            <person name="Sugano A."/>
            <person name="Kohara Y."/>
            <person name="Fujiyama A."/>
            <person name="Anterola A."/>
            <person name="Aoki S."/>
            <person name="Ashton N."/>
            <person name="Barbazuk W.B."/>
            <person name="Barker E."/>
            <person name="Bennetzen J."/>
            <person name="Bezanilla M."/>
            <person name="Blankenship R."/>
            <person name="Cho S.H."/>
            <person name="Dutcher S."/>
            <person name="Estelle M."/>
            <person name="Fawcett J.A."/>
            <person name="Gundlach H."/>
            <person name="Hanada K."/>
            <person name="Heyl A."/>
            <person name="Hicks K.A."/>
            <person name="Hugh J."/>
            <person name="Lohr M."/>
            <person name="Mayer K."/>
            <person name="Melkozernov A."/>
            <person name="Murata T."/>
            <person name="Nelson D."/>
            <person name="Pils B."/>
            <person name="Prigge M."/>
            <person name="Reiss B."/>
            <person name="Renner T."/>
            <person name="Rombauts S."/>
            <person name="Rushton P."/>
            <person name="Sanderfoot A."/>
            <person name="Schween G."/>
            <person name="Shiu S.-H."/>
            <person name="Stueber K."/>
            <person name="Theodoulou F.L."/>
            <person name="Tu H."/>
            <person name="Van de Peer Y."/>
            <person name="Verrier P.J."/>
            <person name="Waters E."/>
            <person name="Wood A."/>
            <person name="Yang L."/>
            <person name="Cove D."/>
            <person name="Cuming A."/>
            <person name="Hasebe M."/>
            <person name="Lucas S."/>
            <person name="Mishler D.B."/>
            <person name="Reski R."/>
            <person name="Grigoriev I."/>
            <person name="Quatrano R.S."/>
            <person name="Boore J.L."/>
        </authorList>
    </citation>
    <scope>NUCLEOTIDE SEQUENCE [LARGE SCALE GENOMIC DNA]</scope>
    <source>
        <strain evidence="4 5">cv. Gransden 2004</strain>
    </source>
</reference>
<evidence type="ECO:0000313" key="5">
    <source>
        <dbReference type="Proteomes" id="UP000006727"/>
    </source>
</evidence>
<reference evidence="4" key="3">
    <citation type="submission" date="2020-12" db="UniProtKB">
        <authorList>
            <consortium name="EnsemblPlants"/>
        </authorList>
    </citation>
    <scope>IDENTIFICATION</scope>
</reference>
<proteinExistence type="predicted"/>
<accession>A0A2K1KX85</accession>
<dbReference type="EMBL" id="ABEU02000003">
    <property type="protein sequence ID" value="PNR58356.1"/>
    <property type="molecule type" value="Genomic_DNA"/>
</dbReference>
<keyword evidence="5" id="KW-1185">Reference proteome</keyword>
<feature type="compositionally biased region" description="Low complexity" evidence="1">
    <location>
        <begin position="92"/>
        <end position="103"/>
    </location>
</feature>
<name>A0A2K1KX85_PHYPA</name>
<feature type="compositionally biased region" description="Low complexity" evidence="1">
    <location>
        <begin position="68"/>
        <end position="84"/>
    </location>
</feature>
<feature type="chain" id="PRO_5036043088" evidence="2">
    <location>
        <begin position="30"/>
        <end position="103"/>
    </location>
</feature>
<sequence length="103" mass="11158">MKMATQSKTMAILLIAAVLCCEMVAPTEGRALLNIDKLVDHLKAHCPPPSEDPVRYTAPVLPPNPTEYEPSPEYKSPPYAASPSPKYPSPSPVYSSSDPSRGY</sequence>
<evidence type="ECO:0000256" key="1">
    <source>
        <dbReference type="SAM" id="MobiDB-lite"/>
    </source>
</evidence>
<keyword evidence="2" id="KW-0732">Signal</keyword>
<organism evidence="3">
    <name type="scientific">Physcomitrium patens</name>
    <name type="common">Spreading-leaved earth moss</name>
    <name type="synonym">Physcomitrella patens</name>
    <dbReference type="NCBI Taxonomy" id="3218"/>
    <lineage>
        <taxon>Eukaryota</taxon>
        <taxon>Viridiplantae</taxon>
        <taxon>Streptophyta</taxon>
        <taxon>Embryophyta</taxon>
        <taxon>Bryophyta</taxon>
        <taxon>Bryophytina</taxon>
        <taxon>Bryopsida</taxon>
        <taxon>Funariidae</taxon>
        <taxon>Funariales</taxon>
        <taxon>Funariaceae</taxon>
        <taxon>Physcomitrium</taxon>
    </lineage>
</organism>
<dbReference type="InParanoid" id="A0A2K1KX85"/>
<dbReference type="Gramene" id="Pp3c3_34210V3.1">
    <property type="protein sequence ID" value="PAC:32943345.CDS.1"/>
    <property type="gene ID" value="Pp3c3_34210"/>
</dbReference>
<dbReference type="EnsemblPlants" id="Pp3c3_34210V3.2">
    <property type="protein sequence ID" value="PAC:32943346.CDS.1"/>
    <property type="gene ID" value="Pp3c3_34210"/>
</dbReference>
<dbReference type="Proteomes" id="UP000006727">
    <property type="component" value="Chromosome 3"/>
</dbReference>
<dbReference type="EnsemblPlants" id="Pp3c3_34210V3.1">
    <property type="protein sequence ID" value="PAC:32943345.CDS.1"/>
    <property type="gene ID" value="Pp3c3_34210"/>
</dbReference>
<reference evidence="3 5" key="2">
    <citation type="journal article" date="2018" name="Plant J.">
        <title>The Physcomitrella patens chromosome-scale assembly reveals moss genome structure and evolution.</title>
        <authorList>
            <person name="Lang D."/>
            <person name="Ullrich K.K."/>
            <person name="Murat F."/>
            <person name="Fuchs J."/>
            <person name="Jenkins J."/>
            <person name="Haas F.B."/>
            <person name="Piednoel M."/>
            <person name="Gundlach H."/>
            <person name="Van Bel M."/>
            <person name="Meyberg R."/>
            <person name="Vives C."/>
            <person name="Morata J."/>
            <person name="Symeonidi A."/>
            <person name="Hiss M."/>
            <person name="Muchero W."/>
            <person name="Kamisugi Y."/>
            <person name="Saleh O."/>
            <person name="Blanc G."/>
            <person name="Decker E.L."/>
            <person name="van Gessel N."/>
            <person name="Grimwood J."/>
            <person name="Hayes R.D."/>
            <person name="Graham S.W."/>
            <person name="Gunter L.E."/>
            <person name="McDaniel S.F."/>
            <person name="Hoernstein S.N.W."/>
            <person name="Larsson A."/>
            <person name="Li F.W."/>
            <person name="Perroud P.F."/>
            <person name="Phillips J."/>
            <person name="Ranjan P."/>
            <person name="Rokshar D.S."/>
            <person name="Rothfels C.J."/>
            <person name="Schneider L."/>
            <person name="Shu S."/>
            <person name="Stevenson D.W."/>
            <person name="Thummler F."/>
            <person name="Tillich M."/>
            <person name="Villarreal Aguilar J.C."/>
            <person name="Widiez T."/>
            <person name="Wong G.K."/>
            <person name="Wymore A."/>
            <person name="Zhang Y."/>
            <person name="Zimmer A.D."/>
            <person name="Quatrano R.S."/>
            <person name="Mayer K.F.X."/>
            <person name="Goodstein D."/>
            <person name="Casacuberta J.M."/>
            <person name="Vandepoele K."/>
            <person name="Reski R."/>
            <person name="Cuming A.C."/>
            <person name="Tuskan G.A."/>
            <person name="Maumus F."/>
            <person name="Salse J."/>
            <person name="Schmutz J."/>
            <person name="Rensing S.A."/>
        </authorList>
    </citation>
    <scope>NUCLEOTIDE SEQUENCE [LARGE SCALE GENOMIC DNA]</scope>
    <source>
        <strain evidence="4 5">cv. Gransden 2004</strain>
    </source>
</reference>
<evidence type="ECO:0000256" key="2">
    <source>
        <dbReference type="SAM" id="SignalP"/>
    </source>
</evidence>
<evidence type="ECO:0000313" key="4">
    <source>
        <dbReference type="EnsemblPlants" id="PAC:32943345.CDS.1"/>
    </source>
</evidence>
<evidence type="ECO:0000313" key="3">
    <source>
        <dbReference type="EMBL" id="PNR58356.1"/>
    </source>
</evidence>
<dbReference type="Gramene" id="Pp3c3_34210V3.2">
    <property type="protein sequence ID" value="PAC:32943346.CDS.1"/>
    <property type="gene ID" value="Pp3c3_34210"/>
</dbReference>
<feature type="region of interest" description="Disordered" evidence="1">
    <location>
        <begin position="46"/>
        <end position="103"/>
    </location>
</feature>
<dbReference type="AlphaFoldDB" id="A0A2K1KX85"/>